<reference evidence="2" key="1">
    <citation type="submission" date="2020-10" db="EMBL/GenBank/DDBJ databases">
        <authorList>
            <person name="Castelo-Branco R."/>
            <person name="Eusebio N."/>
            <person name="Adriana R."/>
            <person name="Vieira A."/>
            <person name="Brugerolle De Fraissinette N."/>
            <person name="Rezende De Castro R."/>
            <person name="Schneider M.P."/>
            <person name="Vasconcelos V."/>
            <person name="Leao P.N."/>
        </authorList>
    </citation>
    <scope>NUCLEOTIDE SEQUENCE</scope>
    <source>
        <strain evidence="2">LEGE 11479</strain>
    </source>
</reference>
<dbReference type="SUPFAM" id="SSF48452">
    <property type="entry name" value="TPR-like"/>
    <property type="match status" value="1"/>
</dbReference>
<evidence type="ECO:0000313" key="2">
    <source>
        <dbReference type="EMBL" id="MBE9067689.1"/>
    </source>
</evidence>
<dbReference type="Proteomes" id="UP000615026">
    <property type="component" value="Unassembled WGS sequence"/>
</dbReference>
<sequence length="945" mass="105455">MARKWFSFLRSVHSLKRTTGLHLIRHSLVVFLLGLFLAVGVTPVFSQVSVTTQITQSVVNAEQLVNVAQEAYEVGQYNDAIQSLNGAIEVFRMGGETSHQSLAITLTNLGNVQLALGQPEMALVTWEESRKIFNELQDQSGVIRSQVYQTRALRDLGLNLRACEVFGEAVLDINGLKCEYLAREKPRSQIIAALRNEPSPVSAIGLHTLGDILRAVGELDASYDVLSSALDNLKAGDITYSLQAEANIRLSLANTLRAKGNLERDRQASPVYDYVPWGYVKSEGFSASDNCGDIDDLSCYAAATREYQNAIGVIETTSQNLTLPSSILKLQIKLNLLRFYIEQGNTFDAINLWEKSLKTIEIERLPSNRTTIYASINLAKSLAYLKELESKDSANHDLPSWKVIEATLEKAFDDAQNLSYEDNLAQSYALGNLAGLYEYCGSREEEQTCNLTLSYNSLIQKSKELTQTALVLAQPDENPDIAYQWQWQLGRLEEAQNNSKVAIDYYSNAIETLESVRSNLLVVNSDVQFSFRDNIEPLYRGGVNLLLQPGKYQDLEKARRLIDNLQLAELENFLQCNWQSNERIPLDQLVEADNSSAVIYPILLENRLDVIVKTPHSIALYSHEDVNKNEVENTVGELRQLLVKRRPSLKRLHKLSNKLYAWLIRDAEKNNAWDPGKTKTLIFVLDGPFRDIPMSTLYDIDSESYLIEKYAVSLSVGLELPVLNQKSQLKALVTGQSQDTGFSGFNALGGVDAELGIIKNVLQGSDNVDYLEITSQSLNRDSLFDAAAASNYDIIHLATHGKFSSDPEDTFIIPAPGQKIFLSELDDLFQSNPQNVVQLLVLSACQTATGDKRAILGLSGVTIQSGVRSSVGTLWSVDDIATAVFMKLFYENIGKSSGIAEALQQAQISFLRGGEEGYENYRRYRDSRFWAPYMIVGNWQKVIEF</sequence>
<gene>
    <name evidence="2" type="ORF">IQ260_13595</name>
</gene>
<proteinExistence type="predicted"/>
<dbReference type="PANTHER" id="PTHR10098:SF112">
    <property type="entry name" value="SLR0380 PROTEIN"/>
    <property type="match status" value="1"/>
</dbReference>
<dbReference type="InterPro" id="IPR011990">
    <property type="entry name" value="TPR-like_helical_dom_sf"/>
</dbReference>
<dbReference type="Pfam" id="PF12770">
    <property type="entry name" value="CHAT"/>
    <property type="match status" value="1"/>
</dbReference>
<accession>A0A929F9Q2</accession>
<protein>
    <submittedName>
        <fullName evidence="2">CHAT domain-containing protein</fullName>
    </submittedName>
</protein>
<dbReference type="PANTHER" id="PTHR10098">
    <property type="entry name" value="RAPSYN-RELATED"/>
    <property type="match status" value="1"/>
</dbReference>
<dbReference type="RefSeq" id="WP_193993650.1">
    <property type="nucleotide sequence ID" value="NZ_JADEXP010000112.1"/>
</dbReference>
<dbReference type="Gene3D" id="1.25.40.10">
    <property type="entry name" value="Tetratricopeptide repeat domain"/>
    <property type="match status" value="2"/>
</dbReference>
<dbReference type="EMBL" id="JADEXP010000112">
    <property type="protein sequence ID" value="MBE9067689.1"/>
    <property type="molecule type" value="Genomic_DNA"/>
</dbReference>
<dbReference type="InterPro" id="IPR024983">
    <property type="entry name" value="CHAT_dom"/>
</dbReference>
<evidence type="ECO:0000313" key="3">
    <source>
        <dbReference type="Proteomes" id="UP000615026"/>
    </source>
</evidence>
<dbReference type="InterPro" id="IPR019734">
    <property type="entry name" value="TPR_rpt"/>
</dbReference>
<comment type="caution">
    <text evidence="2">The sequence shown here is derived from an EMBL/GenBank/DDBJ whole genome shotgun (WGS) entry which is preliminary data.</text>
</comment>
<dbReference type="SMART" id="SM00028">
    <property type="entry name" value="TPR"/>
    <property type="match status" value="3"/>
</dbReference>
<organism evidence="2 3">
    <name type="scientific">Leptolyngbya cf. ectocarpi LEGE 11479</name>
    <dbReference type="NCBI Taxonomy" id="1828722"/>
    <lineage>
        <taxon>Bacteria</taxon>
        <taxon>Bacillati</taxon>
        <taxon>Cyanobacteriota</taxon>
        <taxon>Cyanophyceae</taxon>
        <taxon>Leptolyngbyales</taxon>
        <taxon>Leptolyngbyaceae</taxon>
        <taxon>Leptolyngbya group</taxon>
        <taxon>Leptolyngbya</taxon>
    </lineage>
</organism>
<feature type="domain" description="CHAT" evidence="1">
    <location>
        <begin position="654"/>
        <end position="938"/>
    </location>
</feature>
<dbReference type="AlphaFoldDB" id="A0A929F9Q2"/>
<name>A0A929F9Q2_LEPEC</name>
<keyword evidence="3" id="KW-1185">Reference proteome</keyword>
<evidence type="ECO:0000259" key="1">
    <source>
        <dbReference type="Pfam" id="PF12770"/>
    </source>
</evidence>